<dbReference type="RefSeq" id="WP_214296120.1">
    <property type="nucleotide sequence ID" value="NZ_JAHDYS010000001.1"/>
</dbReference>
<dbReference type="Proteomes" id="UP000784128">
    <property type="component" value="Unassembled WGS sequence"/>
</dbReference>
<feature type="transmembrane region" description="Helical" evidence="6">
    <location>
        <begin position="301"/>
        <end position="320"/>
    </location>
</feature>
<keyword evidence="4 6" id="KW-1133">Transmembrane helix</keyword>
<gene>
    <name evidence="7" type="primary">lptG</name>
    <name evidence="7" type="ORF">KJB30_01345</name>
</gene>
<proteinExistence type="predicted"/>
<feature type="transmembrane region" description="Helical" evidence="6">
    <location>
        <begin position="61"/>
        <end position="81"/>
    </location>
</feature>
<sequence length="359" mass="40304">MNILSKYTALAWVRLLAICMGSFMSIYIVLDMMERIPRFLRAGGMLFDILRYFFFKLPDMVGQAAPFSILMATLLTLGLLSRNSEIIAMRSCGISLLRISMPMLWLGLVASLLLLINAELLVPSSSERMDKIERIDIKKQGANAVFKRNNIWFRSDNLILQSQLFDPQERVLKGVVIWNLDSNMNPVSRIDAEAAAFQNDHWMLQKPVIKKFNTSLGFDTSSMPSMAITLNLKMDDLRLMDKNADNFSYLKLKSYAENLEKSGYEAYRYRTMMHGKLSEPFAAFVMVLLGIPFALRNSRSGGIALGVGSSIAIGFIYFVINAILLSYGRSGVLSPIVAAWGTNLIFILGGVWLAMTIKN</sequence>
<organism evidence="7 8">
    <name type="scientific">Pelotalea chapellei</name>
    <dbReference type="NCBI Taxonomy" id="44671"/>
    <lineage>
        <taxon>Bacteria</taxon>
        <taxon>Pseudomonadati</taxon>
        <taxon>Thermodesulfobacteriota</taxon>
        <taxon>Desulfuromonadia</taxon>
        <taxon>Geobacterales</taxon>
        <taxon>Geobacteraceae</taxon>
        <taxon>Pelotalea</taxon>
    </lineage>
</organism>
<accession>A0ABS5U442</accession>
<dbReference type="InterPro" id="IPR005495">
    <property type="entry name" value="LptG/LptF_permease"/>
</dbReference>
<evidence type="ECO:0000256" key="5">
    <source>
        <dbReference type="ARBA" id="ARBA00023136"/>
    </source>
</evidence>
<evidence type="ECO:0000313" key="7">
    <source>
        <dbReference type="EMBL" id="MBT1070419.1"/>
    </source>
</evidence>
<protein>
    <submittedName>
        <fullName evidence="7">LPS export ABC transporter permease LptG</fullName>
    </submittedName>
</protein>
<feature type="transmembrane region" description="Helical" evidence="6">
    <location>
        <begin position="332"/>
        <end position="355"/>
    </location>
</feature>
<keyword evidence="5 6" id="KW-0472">Membrane</keyword>
<comment type="caution">
    <text evidence="7">The sequence shown here is derived from an EMBL/GenBank/DDBJ whole genome shotgun (WGS) entry which is preliminary data.</text>
</comment>
<feature type="transmembrane region" description="Helical" evidence="6">
    <location>
        <begin position="12"/>
        <end position="30"/>
    </location>
</feature>
<feature type="transmembrane region" description="Helical" evidence="6">
    <location>
        <begin position="277"/>
        <end position="295"/>
    </location>
</feature>
<evidence type="ECO:0000256" key="3">
    <source>
        <dbReference type="ARBA" id="ARBA00022692"/>
    </source>
</evidence>
<feature type="transmembrane region" description="Helical" evidence="6">
    <location>
        <begin position="101"/>
        <end position="122"/>
    </location>
</feature>
<dbReference type="NCBIfam" id="TIGR04408">
    <property type="entry name" value="LptG_lptG"/>
    <property type="match status" value="1"/>
</dbReference>
<dbReference type="PANTHER" id="PTHR33529:SF6">
    <property type="entry name" value="YJGP_YJGQ FAMILY PERMEASE"/>
    <property type="match status" value="1"/>
</dbReference>
<keyword evidence="2" id="KW-1003">Cell membrane</keyword>
<evidence type="ECO:0000256" key="4">
    <source>
        <dbReference type="ARBA" id="ARBA00022989"/>
    </source>
</evidence>
<evidence type="ECO:0000313" key="8">
    <source>
        <dbReference type="Proteomes" id="UP000784128"/>
    </source>
</evidence>
<evidence type="ECO:0000256" key="2">
    <source>
        <dbReference type="ARBA" id="ARBA00022475"/>
    </source>
</evidence>
<dbReference type="EMBL" id="JAHDYS010000001">
    <property type="protein sequence ID" value="MBT1070419.1"/>
    <property type="molecule type" value="Genomic_DNA"/>
</dbReference>
<comment type="subcellular location">
    <subcellularLocation>
        <location evidence="1">Cell membrane</location>
        <topology evidence="1">Multi-pass membrane protein</topology>
    </subcellularLocation>
</comment>
<reference evidence="7 8" key="1">
    <citation type="submission" date="2021-05" db="EMBL/GenBank/DDBJ databases">
        <title>The draft genome of Geobacter chapellei DSM 13688.</title>
        <authorList>
            <person name="Xu Z."/>
            <person name="Masuda Y."/>
            <person name="Itoh H."/>
            <person name="Senoo K."/>
        </authorList>
    </citation>
    <scope>NUCLEOTIDE SEQUENCE [LARGE SCALE GENOMIC DNA]</scope>
    <source>
        <strain evidence="7 8">DSM 13688</strain>
    </source>
</reference>
<dbReference type="PANTHER" id="PTHR33529">
    <property type="entry name" value="SLR0882 PROTEIN-RELATED"/>
    <property type="match status" value="1"/>
</dbReference>
<name>A0ABS5U442_9BACT</name>
<evidence type="ECO:0000256" key="6">
    <source>
        <dbReference type="SAM" id="Phobius"/>
    </source>
</evidence>
<keyword evidence="8" id="KW-1185">Reference proteome</keyword>
<keyword evidence="3 6" id="KW-0812">Transmembrane</keyword>
<evidence type="ECO:0000256" key="1">
    <source>
        <dbReference type="ARBA" id="ARBA00004651"/>
    </source>
</evidence>
<dbReference type="Pfam" id="PF03739">
    <property type="entry name" value="LptF_LptG"/>
    <property type="match status" value="1"/>
</dbReference>
<dbReference type="InterPro" id="IPR030923">
    <property type="entry name" value="LptG"/>
</dbReference>